<evidence type="ECO:0000259" key="2">
    <source>
        <dbReference type="Pfam" id="PF13439"/>
    </source>
</evidence>
<dbReference type="EMBL" id="FNIW01000007">
    <property type="protein sequence ID" value="SDO01185.1"/>
    <property type="molecule type" value="Genomic_DNA"/>
</dbReference>
<evidence type="ECO:0000313" key="3">
    <source>
        <dbReference type="EMBL" id="SDO01185.1"/>
    </source>
</evidence>
<dbReference type="Pfam" id="PF00534">
    <property type="entry name" value="Glycos_transf_1"/>
    <property type="match status" value="1"/>
</dbReference>
<accession>A0A1H0G2R7</accession>
<dbReference type="PANTHER" id="PTHR12526">
    <property type="entry name" value="GLYCOSYLTRANSFERASE"/>
    <property type="match status" value="1"/>
</dbReference>
<dbReference type="Gene3D" id="3.40.50.2000">
    <property type="entry name" value="Glycogen Phosphorylase B"/>
    <property type="match status" value="2"/>
</dbReference>
<dbReference type="PANTHER" id="PTHR12526:SF630">
    <property type="entry name" value="GLYCOSYLTRANSFERASE"/>
    <property type="match status" value="1"/>
</dbReference>
<evidence type="ECO:0000313" key="4">
    <source>
        <dbReference type="Proteomes" id="UP000199134"/>
    </source>
</evidence>
<dbReference type="RefSeq" id="WP_091853121.1">
    <property type="nucleotide sequence ID" value="NZ_FNIW01000007.1"/>
</dbReference>
<dbReference type="InterPro" id="IPR028098">
    <property type="entry name" value="Glyco_trans_4-like_N"/>
</dbReference>
<name>A0A1H0G2R7_9BACT</name>
<comment type="caution">
    <text evidence="3">The sequence shown here is derived from an EMBL/GenBank/DDBJ whole genome shotgun (WGS) entry which is preliminary data.</text>
</comment>
<dbReference type="CDD" id="cd03820">
    <property type="entry name" value="GT4_AmsD-like"/>
    <property type="match status" value="1"/>
</dbReference>
<feature type="domain" description="Glycosyltransferase subfamily 4-like N-terminal" evidence="2">
    <location>
        <begin position="13"/>
        <end position="186"/>
    </location>
</feature>
<feature type="domain" description="Glycosyl transferase family 1" evidence="1">
    <location>
        <begin position="197"/>
        <end position="348"/>
    </location>
</feature>
<dbReference type="Pfam" id="PF13439">
    <property type="entry name" value="Glyco_transf_4"/>
    <property type="match status" value="1"/>
</dbReference>
<protein>
    <submittedName>
        <fullName evidence="3">Glycosyltransferase involved in cell wall bisynthesis</fullName>
    </submittedName>
</protein>
<sequence>MRIVFHYNSLAQYGGVERVISDKMNYMVNMGYDIYMITTDQGTHLPPYKLDSRIHFIDLGIRFHTQYNYSGLKRLWIAIQLERKYRKKLRTTINNIKPDIIVGIAPMDLHAVIKYKGDIPLIVESHLMCDYTKFNEKTSLPILLHRIHLKKAYCRADIIVALTEGDANDWRKSCNKVKVIPNIVHINNTDSYCKITNKSVIFVGRLTTSKGIPYLLSIWNLVQPKHPDWTLNIYGEGPEKELITNFNKSHHANIFIHEPSSDIMSCYKNSSILVMTSYFESFGLVLPEAMSCGLPTIAFDCPYGPHDIIEDGLNGFLIECYNIEKFANSLCLLMDNSHLRKHMSIKAIQSAQRYKAERIMPQWIDLYESTRQERLSKKSKTI</sequence>
<reference evidence="4" key="1">
    <citation type="submission" date="2016-10" db="EMBL/GenBank/DDBJ databases">
        <authorList>
            <person name="de Groot N.N."/>
        </authorList>
    </citation>
    <scope>NUCLEOTIDE SEQUENCE [LARGE SCALE GENOMIC DNA]</scope>
    <source>
        <strain evidence="4">BP1-145</strain>
    </source>
</reference>
<dbReference type="OrthoDB" id="9811239at2"/>
<evidence type="ECO:0000259" key="1">
    <source>
        <dbReference type="Pfam" id="PF00534"/>
    </source>
</evidence>
<organism evidence="3 4">
    <name type="scientific">Prevotella communis</name>
    <dbReference type="NCBI Taxonomy" id="2913614"/>
    <lineage>
        <taxon>Bacteria</taxon>
        <taxon>Pseudomonadati</taxon>
        <taxon>Bacteroidota</taxon>
        <taxon>Bacteroidia</taxon>
        <taxon>Bacteroidales</taxon>
        <taxon>Prevotellaceae</taxon>
        <taxon>Prevotella</taxon>
    </lineage>
</organism>
<dbReference type="Proteomes" id="UP000199134">
    <property type="component" value="Unassembled WGS sequence"/>
</dbReference>
<gene>
    <name evidence="3" type="ORF">SAMN04487900_10767</name>
</gene>
<dbReference type="AlphaFoldDB" id="A0A1H0G2R7"/>
<dbReference type="GO" id="GO:0016757">
    <property type="term" value="F:glycosyltransferase activity"/>
    <property type="evidence" value="ECO:0007669"/>
    <property type="project" value="InterPro"/>
</dbReference>
<proteinExistence type="predicted"/>
<dbReference type="InterPro" id="IPR001296">
    <property type="entry name" value="Glyco_trans_1"/>
</dbReference>
<dbReference type="SUPFAM" id="SSF53756">
    <property type="entry name" value="UDP-Glycosyltransferase/glycogen phosphorylase"/>
    <property type="match status" value="1"/>
</dbReference>